<keyword evidence="2" id="KW-1185">Reference proteome</keyword>
<dbReference type="RefSeq" id="XP_060424066.1">
    <property type="nucleotide sequence ID" value="XM_060567044.1"/>
</dbReference>
<dbReference type="AlphaFoldDB" id="A0AAJ0ACW3"/>
<gene>
    <name evidence="1" type="ORF">BDP55DRAFT_362039</name>
</gene>
<reference evidence="1" key="1">
    <citation type="submission" date="2021-06" db="EMBL/GenBank/DDBJ databases">
        <title>Comparative genomics, transcriptomics and evolutionary studies reveal genomic signatures of adaptation to plant cell wall in hemibiotrophic fungi.</title>
        <authorList>
            <consortium name="DOE Joint Genome Institute"/>
            <person name="Baroncelli R."/>
            <person name="Diaz J.F."/>
            <person name="Benocci T."/>
            <person name="Peng M."/>
            <person name="Battaglia E."/>
            <person name="Haridas S."/>
            <person name="Andreopoulos W."/>
            <person name="Labutti K."/>
            <person name="Pangilinan J."/>
            <person name="Floch G.L."/>
            <person name="Makela M.R."/>
            <person name="Henrissat B."/>
            <person name="Grigoriev I.V."/>
            <person name="Crouch J.A."/>
            <person name="De Vries R.P."/>
            <person name="Sukno S.A."/>
            <person name="Thon M.R."/>
        </authorList>
    </citation>
    <scope>NUCLEOTIDE SEQUENCE</scope>
    <source>
        <strain evidence="1">CBS 193.32</strain>
    </source>
</reference>
<protein>
    <submittedName>
        <fullName evidence="1">Uncharacterized protein</fullName>
    </submittedName>
</protein>
<sequence>MTSSMVRSHGQPVDSIASFLLAVFTRLLLGQLLIFLRIACSAQRAPVPLLRQAAIRTYMEGHDSRRPAHVPCPNTDTQSTTTRILDPVLVPGSVLSTIGRNFKSISLSPGSAARPRSRGRERKDGNTRIACCSDTYNTCNLTGLLLCVPASIFIPAPPLWPGGQKILLESVKGELRVPVFLPSTI</sequence>
<dbReference type="GeneID" id="85451570"/>
<evidence type="ECO:0000313" key="2">
    <source>
        <dbReference type="Proteomes" id="UP001224890"/>
    </source>
</evidence>
<name>A0AAJ0ACW3_9PEZI</name>
<dbReference type="Proteomes" id="UP001224890">
    <property type="component" value="Unassembled WGS sequence"/>
</dbReference>
<comment type="caution">
    <text evidence="1">The sequence shown here is derived from an EMBL/GenBank/DDBJ whole genome shotgun (WGS) entry which is preliminary data.</text>
</comment>
<evidence type="ECO:0000313" key="1">
    <source>
        <dbReference type="EMBL" id="KAK1659302.1"/>
    </source>
</evidence>
<proteinExistence type="predicted"/>
<accession>A0AAJ0ACW3</accession>
<dbReference type="EMBL" id="JAHMHR010000062">
    <property type="protein sequence ID" value="KAK1659302.1"/>
    <property type="molecule type" value="Genomic_DNA"/>
</dbReference>
<organism evidence="1 2">
    <name type="scientific">Colletotrichum godetiae</name>
    <dbReference type="NCBI Taxonomy" id="1209918"/>
    <lineage>
        <taxon>Eukaryota</taxon>
        <taxon>Fungi</taxon>
        <taxon>Dikarya</taxon>
        <taxon>Ascomycota</taxon>
        <taxon>Pezizomycotina</taxon>
        <taxon>Sordariomycetes</taxon>
        <taxon>Hypocreomycetidae</taxon>
        <taxon>Glomerellales</taxon>
        <taxon>Glomerellaceae</taxon>
        <taxon>Colletotrichum</taxon>
        <taxon>Colletotrichum acutatum species complex</taxon>
    </lineage>
</organism>